<organism evidence="1 2">
    <name type="scientific">Dioscorea zingiberensis</name>
    <dbReference type="NCBI Taxonomy" id="325984"/>
    <lineage>
        <taxon>Eukaryota</taxon>
        <taxon>Viridiplantae</taxon>
        <taxon>Streptophyta</taxon>
        <taxon>Embryophyta</taxon>
        <taxon>Tracheophyta</taxon>
        <taxon>Spermatophyta</taxon>
        <taxon>Magnoliopsida</taxon>
        <taxon>Liliopsida</taxon>
        <taxon>Dioscoreales</taxon>
        <taxon>Dioscoreaceae</taxon>
        <taxon>Dioscorea</taxon>
    </lineage>
</organism>
<dbReference type="AlphaFoldDB" id="A0A9D5CAS5"/>
<reference evidence="1" key="2">
    <citation type="journal article" date="2022" name="Hortic Res">
        <title>The genome of Dioscorea zingiberensis sheds light on the biosynthesis, origin and evolution of the medicinally important diosgenin saponins.</title>
        <authorList>
            <person name="Li Y."/>
            <person name="Tan C."/>
            <person name="Li Z."/>
            <person name="Guo J."/>
            <person name="Li S."/>
            <person name="Chen X."/>
            <person name="Wang C."/>
            <person name="Dai X."/>
            <person name="Yang H."/>
            <person name="Song W."/>
            <person name="Hou L."/>
            <person name="Xu J."/>
            <person name="Tong Z."/>
            <person name="Xu A."/>
            <person name="Yuan X."/>
            <person name="Wang W."/>
            <person name="Yang Q."/>
            <person name="Chen L."/>
            <person name="Sun Z."/>
            <person name="Wang K."/>
            <person name="Pan B."/>
            <person name="Chen J."/>
            <person name="Bao Y."/>
            <person name="Liu F."/>
            <person name="Qi X."/>
            <person name="Gang D.R."/>
            <person name="Wen J."/>
            <person name="Li J."/>
        </authorList>
    </citation>
    <scope>NUCLEOTIDE SEQUENCE</scope>
    <source>
        <strain evidence="1">Dzin_1.0</strain>
    </source>
</reference>
<keyword evidence="2" id="KW-1185">Reference proteome</keyword>
<evidence type="ECO:0000313" key="2">
    <source>
        <dbReference type="Proteomes" id="UP001085076"/>
    </source>
</evidence>
<comment type="caution">
    <text evidence="1">The sequence shown here is derived from an EMBL/GenBank/DDBJ whole genome shotgun (WGS) entry which is preliminary data.</text>
</comment>
<evidence type="ECO:0000313" key="1">
    <source>
        <dbReference type="EMBL" id="KAJ0969906.1"/>
    </source>
</evidence>
<gene>
    <name evidence="1" type="ORF">J5N97_022783</name>
</gene>
<sequence>MIHMKRIIIIGSLDEAHNNPGLHAAAGPGLAEECATLLFRYVPPEQWSTPNFVFKHDLEVNGGPPGTSMKKRLQYPSFQQM</sequence>
<dbReference type="OrthoDB" id="6077599at2759"/>
<dbReference type="EMBL" id="JAGGNH010000006">
    <property type="protein sequence ID" value="KAJ0969906.1"/>
    <property type="molecule type" value="Genomic_DNA"/>
</dbReference>
<accession>A0A9D5CAS5</accession>
<dbReference type="Proteomes" id="UP001085076">
    <property type="component" value="Miscellaneous, Linkage group lg06"/>
</dbReference>
<name>A0A9D5CAS5_9LILI</name>
<proteinExistence type="predicted"/>
<protein>
    <submittedName>
        <fullName evidence="1">Uncharacterized protein</fullName>
    </submittedName>
</protein>
<reference evidence="1" key="1">
    <citation type="submission" date="2021-03" db="EMBL/GenBank/DDBJ databases">
        <authorList>
            <person name="Li Z."/>
            <person name="Yang C."/>
        </authorList>
    </citation>
    <scope>NUCLEOTIDE SEQUENCE</scope>
    <source>
        <strain evidence="1">Dzin_1.0</strain>
        <tissue evidence="1">Leaf</tissue>
    </source>
</reference>